<proteinExistence type="predicted"/>
<sequence length="228" mass="25515">MMFCKSECVEPFNGHQIKVESDEWDVEGRISDLGHLGSMSTPPLSIKSSLSEDSILTPITRNNIHDSGVHESGSSTSSTSGKKGKKDKQKTRVRTVLNENQLKILKNFYQHNNRPDSATKERMAELTGLSIRCLRIWFQNKRCKDKKRQVQMTAMAQAQEKERAINGVRMNGVGPLVAPSPTTHHDPNLQGILAVEIRQYSTNNIWETPGMAMQPPPYHPGPHQMATA</sequence>
<name>A0AC35TGJ7_9BILA</name>
<evidence type="ECO:0000313" key="1">
    <source>
        <dbReference type="Proteomes" id="UP000095286"/>
    </source>
</evidence>
<organism evidence="1 2">
    <name type="scientific">Rhabditophanes sp. KR3021</name>
    <dbReference type="NCBI Taxonomy" id="114890"/>
    <lineage>
        <taxon>Eukaryota</taxon>
        <taxon>Metazoa</taxon>
        <taxon>Ecdysozoa</taxon>
        <taxon>Nematoda</taxon>
        <taxon>Chromadorea</taxon>
        <taxon>Rhabditida</taxon>
        <taxon>Tylenchina</taxon>
        <taxon>Panagrolaimomorpha</taxon>
        <taxon>Strongyloidoidea</taxon>
        <taxon>Alloionematidae</taxon>
        <taxon>Rhabditophanes</taxon>
    </lineage>
</organism>
<protein>
    <submittedName>
        <fullName evidence="2">Homeobox domain-containing protein</fullName>
    </submittedName>
</protein>
<evidence type="ECO:0000313" key="2">
    <source>
        <dbReference type="WBParaSite" id="RSKR_0000038200.1"/>
    </source>
</evidence>
<reference evidence="2" key="1">
    <citation type="submission" date="2016-11" db="UniProtKB">
        <authorList>
            <consortium name="WormBaseParasite"/>
        </authorList>
    </citation>
    <scope>IDENTIFICATION</scope>
    <source>
        <strain evidence="2">KR3021</strain>
    </source>
</reference>
<dbReference type="WBParaSite" id="RSKR_0000038200.1">
    <property type="protein sequence ID" value="RSKR_0000038200.1"/>
    <property type="gene ID" value="RSKR_0000038200"/>
</dbReference>
<dbReference type="Proteomes" id="UP000095286">
    <property type="component" value="Unplaced"/>
</dbReference>
<accession>A0AC35TGJ7</accession>